<dbReference type="EMBL" id="JAVHUY010000021">
    <property type="protein sequence ID" value="MDQ7907378.1"/>
    <property type="molecule type" value="Genomic_DNA"/>
</dbReference>
<reference evidence="1 2" key="1">
    <citation type="submission" date="2023-08" db="EMBL/GenBank/DDBJ databases">
        <title>Phytohabitans sansha sp. nov., isolated from marine sediment.</title>
        <authorList>
            <person name="Zhao Y."/>
            <person name="Yi K."/>
        </authorList>
    </citation>
    <scope>NUCLEOTIDE SEQUENCE [LARGE SCALE GENOMIC DNA]</scope>
    <source>
        <strain evidence="1 2">ZYX-F-186</strain>
    </source>
</reference>
<evidence type="ECO:0000313" key="1">
    <source>
        <dbReference type="EMBL" id="MDQ7907378.1"/>
    </source>
</evidence>
<proteinExistence type="predicted"/>
<dbReference type="Proteomes" id="UP001230908">
    <property type="component" value="Unassembled WGS sequence"/>
</dbReference>
<comment type="caution">
    <text evidence="1">The sequence shown here is derived from an EMBL/GenBank/DDBJ whole genome shotgun (WGS) entry which is preliminary data.</text>
</comment>
<organism evidence="1 2">
    <name type="scientific">Phytohabitans maris</name>
    <dbReference type="NCBI Taxonomy" id="3071409"/>
    <lineage>
        <taxon>Bacteria</taxon>
        <taxon>Bacillati</taxon>
        <taxon>Actinomycetota</taxon>
        <taxon>Actinomycetes</taxon>
        <taxon>Micromonosporales</taxon>
        <taxon>Micromonosporaceae</taxon>
    </lineage>
</organism>
<name>A0ABU0ZK02_9ACTN</name>
<evidence type="ECO:0000313" key="2">
    <source>
        <dbReference type="Proteomes" id="UP001230908"/>
    </source>
</evidence>
<sequence length="243" mass="26398">MTMDGDRWLSATAAERRARTAYRYRTDAEALRDAWRAGAAEQGWEPRDWWAPGVDAVARALVAGRAATPAFARLGRERAQAGYGVREVLADVHTLYQPLTPNGPPAQTVRALLQGWASVRLAPVRVILCTSYATADYLRDRLFDLYPQTLPHGLAVIAVDAPGAGSEWEALTLLLEAGARTPTVFAAEAPITRTSPHRVLALVRTSARGPLRRAGLRNARLIPLPHDLPTAANLIAQVGEDQD</sequence>
<keyword evidence="2" id="KW-1185">Reference proteome</keyword>
<protein>
    <submittedName>
        <fullName evidence="1">Uncharacterized protein</fullName>
    </submittedName>
</protein>
<dbReference type="RefSeq" id="WP_308714649.1">
    <property type="nucleotide sequence ID" value="NZ_JAVHUY010000021.1"/>
</dbReference>
<accession>A0ABU0ZK02</accession>
<gene>
    <name evidence="1" type="ORF">RB614_22945</name>
</gene>